<name>A0A182IWA9_ANOAO</name>
<accession>A0A182IWA9</accession>
<dbReference type="EnsemblMetazoa" id="AATE006716-RA">
    <property type="protein sequence ID" value="AATE006716-PA.1"/>
    <property type="gene ID" value="AATE006716"/>
</dbReference>
<dbReference type="VEuPathDB" id="VectorBase:AATE006716"/>
<evidence type="ECO:0000313" key="1">
    <source>
        <dbReference type="EnsemblMetazoa" id="AATE006716-PA.1"/>
    </source>
</evidence>
<dbReference type="AlphaFoldDB" id="A0A182IWA9"/>
<reference evidence="1" key="1">
    <citation type="submission" date="2022-08" db="UniProtKB">
        <authorList>
            <consortium name="EnsemblMetazoa"/>
        </authorList>
    </citation>
    <scope>IDENTIFICATION</scope>
    <source>
        <strain evidence="1">EBRO</strain>
    </source>
</reference>
<proteinExistence type="predicted"/>
<protein>
    <submittedName>
        <fullName evidence="1">Uncharacterized protein</fullName>
    </submittedName>
</protein>
<organism evidence="1">
    <name type="scientific">Anopheles atroparvus</name>
    <name type="common">European mosquito</name>
    <dbReference type="NCBI Taxonomy" id="41427"/>
    <lineage>
        <taxon>Eukaryota</taxon>
        <taxon>Metazoa</taxon>
        <taxon>Ecdysozoa</taxon>
        <taxon>Arthropoda</taxon>
        <taxon>Hexapoda</taxon>
        <taxon>Insecta</taxon>
        <taxon>Pterygota</taxon>
        <taxon>Neoptera</taxon>
        <taxon>Endopterygota</taxon>
        <taxon>Diptera</taxon>
        <taxon>Nematocera</taxon>
        <taxon>Culicoidea</taxon>
        <taxon>Culicidae</taxon>
        <taxon>Anophelinae</taxon>
        <taxon>Anopheles</taxon>
    </lineage>
</organism>
<sequence length="375" mass="41614">MIRLMALLLRLLLLVDRSFRVTSLGQRVAHATVFVSTVITTKRFRQWRTTATPVGAIGNAIANNATYARLAVTQMLLLLLLLLKMMLDGRVLAEVAMMVRRTEQHQPDTGTAPGVRLDVGEPTEGHVGQEVAEVGGVQVAPIVQRIAERRDGFLDQLRFGRTVRHQHRQRLERIVQRQLVGELHHHVRVLPGVHLRGEEQGVPPKIVLGRPLERFANVSVEQIVAELVGNLQLRKACLGCCSAVHQQRSILRVLLEERIVCRIRGLTITFSVLACVGFTHIHALCGRQREGRVTPANVGRPDSAAKELRFTPAASDDEWRLLIELPRDLISARAPLYGGPCRSCSSQNSMTDFLCVTPFTSGPGYAWNSFLLASP</sequence>